<name>A0AAV4TUI1_9ARAC</name>
<dbReference type="EMBL" id="BPLQ01010128">
    <property type="protein sequence ID" value="GIY48560.1"/>
    <property type="molecule type" value="Genomic_DNA"/>
</dbReference>
<reference evidence="1 2" key="1">
    <citation type="submission" date="2021-06" db="EMBL/GenBank/DDBJ databases">
        <title>Caerostris darwini draft genome.</title>
        <authorList>
            <person name="Kono N."/>
            <person name="Arakawa K."/>
        </authorList>
    </citation>
    <scope>NUCLEOTIDE SEQUENCE [LARGE SCALE GENOMIC DNA]</scope>
</reference>
<evidence type="ECO:0000313" key="1">
    <source>
        <dbReference type="EMBL" id="GIY48560.1"/>
    </source>
</evidence>
<evidence type="ECO:0000313" key="2">
    <source>
        <dbReference type="Proteomes" id="UP001054837"/>
    </source>
</evidence>
<proteinExistence type="predicted"/>
<organism evidence="1 2">
    <name type="scientific">Caerostris darwini</name>
    <dbReference type="NCBI Taxonomy" id="1538125"/>
    <lineage>
        <taxon>Eukaryota</taxon>
        <taxon>Metazoa</taxon>
        <taxon>Ecdysozoa</taxon>
        <taxon>Arthropoda</taxon>
        <taxon>Chelicerata</taxon>
        <taxon>Arachnida</taxon>
        <taxon>Araneae</taxon>
        <taxon>Araneomorphae</taxon>
        <taxon>Entelegynae</taxon>
        <taxon>Araneoidea</taxon>
        <taxon>Araneidae</taxon>
        <taxon>Caerostris</taxon>
    </lineage>
</organism>
<sequence>MQNTLRTPCKSIFPFADIFCKVFLRSQAQGGSSIFCVLHLLSLSLLAQRIVDDNVTPKELSKVIQVRRPWRQPPLTWGWKEDDSSTLCDSLPATPDRSASKRGVAMMASAAKLRWSSLASVKLRMSP</sequence>
<dbReference type="AlphaFoldDB" id="A0AAV4TUI1"/>
<comment type="caution">
    <text evidence="1">The sequence shown here is derived from an EMBL/GenBank/DDBJ whole genome shotgun (WGS) entry which is preliminary data.</text>
</comment>
<keyword evidence="2" id="KW-1185">Reference proteome</keyword>
<dbReference type="Proteomes" id="UP001054837">
    <property type="component" value="Unassembled WGS sequence"/>
</dbReference>
<gene>
    <name evidence="1" type="ORF">CDAR_420301</name>
</gene>
<protein>
    <submittedName>
        <fullName evidence="1">Uncharacterized protein</fullName>
    </submittedName>
</protein>
<accession>A0AAV4TUI1</accession>